<comment type="cofactor">
    <cofactor evidence="9">
        <name>Zn(2+)</name>
        <dbReference type="ChEBI" id="CHEBI:29105"/>
    </cofactor>
    <text evidence="9">Binds 1 zinc ion per subunit.</text>
</comment>
<dbReference type="GO" id="GO:0000049">
    <property type="term" value="F:tRNA binding"/>
    <property type="evidence" value="ECO:0007669"/>
    <property type="project" value="UniProtKB-KW"/>
</dbReference>
<dbReference type="PATRIC" id="fig|1618344.3.peg.926"/>
<reference evidence="11 12" key="1">
    <citation type="journal article" date="2015" name="Nature">
        <title>rRNA introns, odd ribosomes, and small enigmatic genomes across a large radiation of phyla.</title>
        <authorList>
            <person name="Brown C.T."/>
            <person name="Hug L.A."/>
            <person name="Thomas B.C."/>
            <person name="Sharon I."/>
            <person name="Castelle C.J."/>
            <person name="Singh A."/>
            <person name="Wilkins M.J."/>
            <person name="Williams K.H."/>
            <person name="Banfield J.F."/>
        </authorList>
    </citation>
    <scope>NUCLEOTIDE SEQUENCE [LARGE SCALE GENOMIC DNA]</scope>
</reference>
<dbReference type="Gene3D" id="3.30.54.20">
    <property type="match status" value="1"/>
</dbReference>
<feature type="binding site" evidence="9">
    <location>
        <position position="534"/>
    </location>
    <ligand>
        <name>Zn(2+)</name>
        <dbReference type="ChEBI" id="CHEBI:29105"/>
    </ligand>
</feature>
<evidence type="ECO:0000256" key="6">
    <source>
        <dbReference type="ARBA" id="ARBA00022884"/>
    </source>
</evidence>
<dbReference type="SUPFAM" id="SSF55186">
    <property type="entry name" value="ThrRS/AlaRS common domain"/>
    <property type="match status" value="1"/>
</dbReference>
<evidence type="ECO:0000313" key="11">
    <source>
        <dbReference type="EMBL" id="KKS08793.1"/>
    </source>
</evidence>
<dbReference type="PANTHER" id="PTHR11777">
    <property type="entry name" value="ALANYL-TRNA SYNTHETASE"/>
    <property type="match status" value="1"/>
</dbReference>
<dbReference type="GO" id="GO:0005829">
    <property type="term" value="C:cytosol"/>
    <property type="evidence" value="ECO:0007669"/>
    <property type="project" value="TreeGrafter"/>
</dbReference>
<feature type="binding site" evidence="9">
    <location>
        <position position="530"/>
    </location>
    <ligand>
        <name>Zn(2+)</name>
        <dbReference type="ChEBI" id="CHEBI:29105"/>
    </ligand>
</feature>
<keyword evidence="4 9" id="KW-0547">Nucleotide-binding</keyword>
<proteinExistence type="inferred from homology"/>
<dbReference type="Gene3D" id="3.30.980.10">
    <property type="entry name" value="Threonyl-trna Synthetase, Chain A, domain 2"/>
    <property type="match status" value="1"/>
</dbReference>
<dbReference type="GO" id="GO:0005524">
    <property type="term" value="F:ATP binding"/>
    <property type="evidence" value="ECO:0007669"/>
    <property type="project" value="UniProtKB-UniRule"/>
</dbReference>
<keyword evidence="7 9" id="KW-0648">Protein biosynthesis</keyword>
<comment type="domain">
    <text evidence="9">Consists of three domains; the N-terminal catalytic domain, the editing domain and the C-terminal C-Ala domain. The editing domain removes incorrectly charged amino acids, while the C-Ala domain, along with tRNA(Ala), serves as a bridge to cooperatively bring together the editing and aminoacylation centers thus stimulating deacylation of misacylated tRNAs.</text>
</comment>
<gene>
    <name evidence="9" type="primary">alaS</name>
    <name evidence="11" type="ORF">UU65_C0004G0004</name>
</gene>
<comment type="similarity">
    <text evidence="1 9">Belongs to the class-II aminoacyl-tRNA synthetase family.</text>
</comment>
<dbReference type="InterPro" id="IPR018162">
    <property type="entry name" value="Ala-tRNA-ligase_IIc_anticod-bd"/>
</dbReference>
<dbReference type="Pfam" id="PF01411">
    <property type="entry name" value="tRNA-synt_2c"/>
    <property type="match status" value="1"/>
</dbReference>
<keyword evidence="2 9" id="KW-0820">tRNA-binding</keyword>
<dbReference type="AlphaFoldDB" id="A0A0G0Z6Z3"/>
<dbReference type="InterPro" id="IPR002318">
    <property type="entry name" value="Ala-tRNA-lgiase_IIc"/>
</dbReference>
<evidence type="ECO:0000256" key="7">
    <source>
        <dbReference type="ARBA" id="ARBA00022917"/>
    </source>
</evidence>
<evidence type="ECO:0000256" key="1">
    <source>
        <dbReference type="ARBA" id="ARBA00008226"/>
    </source>
</evidence>
<dbReference type="SUPFAM" id="SSF101353">
    <property type="entry name" value="Putative anticodon-binding domain of alanyl-tRNA synthetase (AlaRS)"/>
    <property type="match status" value="1"/>
</dbReference>
<dbReference type="PANTHER" id="PTHR11777:SF9">
    <property type="entry name" value="ALANINE--TRNA LIGASE, CYTOPLASMIC"/>
    <property type="match status" value="1"/>
</dbReference>
<dbReference type="InterPro" id="IPR018165">
    <property type="entry name" value="Ala-tRNA-synth_IIc_core"/>
</dbReference>
<dbReference type="EMBL" id="LCBL01000004">
    <property type="protein sequence ID" value="KKS08793.1"/>
    <property type="molecule type" value="Genomic_DNA"/>
</dbReference>
<feature type="binding site" evidence="9">
    <location>
        <position position="428"/>
    </location>
    <ligand>
        <name>Zn(2+)</name>
        <dbReference type="ChEBI" id="CHEBI:29105"/>
    </ligand>
</feature>
<dbReference type="GO" id="GO:0002161">
    <property type="term" value="F:aminoacyl-tRNA deacylase activity"/>
    <property type="evidence" value="ECO:0007669"/>
    <property type="project" value="TreeGrafter"/>
</dbReference>
<dbReference type="InterPro" id="IPR023033">
    <property type="entry name" value="Ala_tRNA_ligase_euk/bac"/>
</dbReference>
<feature type="binding site" evidence="9">
    <location>
        <position position="432"/>
    </location>
    <ligand>
        <name>Zn(2+)</name>
        <dbReference type="ChEBI" id="CHEBI:29105"/>
    </ligand>
</feature>
<keyword evidence="3 9" id="KW-0436">Ligase</keyword>
<dbReference type="HAMAP" id="MF_00036_B">
    <property type="entry name" value="Ala_tRNA_synth_B"/>
    <property type="match status" value="1"/>
</dbReference>
<evidence type="ECO:0000313" key="12">
    <source>
        <dbReference type="Proteomes" id="UP000033869"/>
    </source>
</evidence>
<keyword evidence="9" id="KW-0963">Cytoplasm</keyword>
<dbReference type="InterPro" id="IPR018164">
    <property type="entry name" value="Ala-tRNA-synth_IIc_N"/>
</dbReference>
<evidence type="ECO:0000259" key="10">
    <source>
        <dbReference type="PROSITE" id="PS50860"/>
    </source>
</evidence>
<comment type="caution">
    <text evidence="11">The sequence shown here is derived from an EMBL/GenBank/DDBJ whole genome shotgun (WGS) entry which is preliminary data.</text>
</comment>
<dbReference type="PRINTS" id="PR00980">
    <property type="entry name" value="TRNASYNTHALA"/>
</dbReference>
<comment type="function">
    <text evidence="9">Catalyzes the attachment of alanine to tRNA(Ala) in a two-step reaction: alanine is first activated by ATP to form Ala-AMP and then transferred to the acceptor end of tRNA(Ala). Also edits incorrectly charged Ser-tRNA(Ala) and Gly-tRNA(Ala) via its editing domain.</text>
</comment>
<dbReference type="SUPFAM" id="SSF55681">
    <property type="entry name" value="Class II aaRS and biotin synthetases"/>
    <property type="match status" value="1"/>
</dbReference>
<dbReference type="InterPro" id="IPR050058">
    <property type="entry name" value="Ala-tRNA_ligase"/>
</dbReference>
<dbReference type="PROSITE" id="PS50860">
    <property type="entry name" value="AA_TRNA_LIGASE_II_ALA"/>
    <property type="match status" value="1"/>
</dbReference>
<dbReference type="InterPro" id="IPR045864">
    <property type="entry name" value="aa-tRNA-synth_II/BPL/LPL"/>
</dbReference>
<evidence type="ECO:0000256" key="2">
    <source>
        <dbReference type="ARBA" id="ARBA00022555"/>
    </source>
</evidence>
<sequence>MNARELREKFIIFFESKGHKILPSSSLIPKDDPSVLLTTAGMQQFKNWFAGNEEPKYHRVATVQKSFRTSDIEEVGDATHNTFFEMLGNFSFGDYFKEDAIKFAYEFVTKELGFKKERIWVSIFEGDDEVPRDDESEAIWRSLGVIDIREFGREDNFWGPTGLEGPCGPTSEIYADDVEIWNLVFNQYYMTQDKSLIPLKLLGVDTGAGFERTLARIQNKESIYDTDLFNPIILAVEKLSGLKYKEDEEKDRIIRIISDHTRSATFLISDGVRPSNVGRGYVLRRVIRRAVRYGRLININDFSSIIRSVVGVYEGVYDLNIQMVYAVFNEEKDKFLKTLDNGLKVFSRELHVQRDGNIFSGKVAFDLFQTYGFPKEMVEEELEKVGIKLNEAEFEDALVKHQEISKAGMSDKFKGGLAGTGEMETKYHTATHLLHQALRQVLGPEVKQAGSNITAERLRFDFTYPQKMTPEEVKTVENLANEKIKENIPVLCATTTVEWAKKTGALGLFDSKYGDKVTVYTIGEFSKEICGGPHVTNTGELGTFKIKKEESSSAGVRRIKAVLE</sequence>
<comment type="catalytic activity">
    <reaction evidence="9">
        <text>tRNA(Ala) + L-alanine + ATP = L-alanyl-tRNA(Ala) + AMP + diphosphate</text>
        <dbReference type="Rhea" id="RHEA:12540"/>
        <dbReference type="Rhea" id="RHEA-COMP:9657"/>
        <dbReference type="Rhea" id="RHEA-COMP:9923"/>
        <dbReference type="ChEBI" id="CHEBI:30616"/>
        <dbReference type="ChEBI" id="CHEBI:33019"/>
        <dbReference type="ChEBI" id="CHEBI:57972"/>
        <dbReference type="ChEBI" id="CHEBI:78442"/>
        <dbReference type="ChEBI" id="CHEBI:78497"/>
        <dbReference type="ChEBI" id="CHEBI:456215"/>
        <dbReference type="EC" id="6.1.1.7"/>
    </reaction>
</comment>
<dbReference type="Proteomes" id="UP000033869">
    <property type="component" value="Unassembled WGS sequence"/>
</dbReference>
<dbReference type="Pfam" id="PF07973">
    <property type="entry name" value="tRNA_SAD"/>
    <property type="match status" value="1"/>
</dbReference>
<keyword evidence="5 9" id="KW-0067">ATP-binding</keyword>
<comment type="subcellular location">
    <subcellularLocation>
        <location evidence="9">Cytoplasm</location>
    </subcellularLocation>
</comment>
<dbReference type="EC" id="6.1.1.7" evidence="9"/>
<evidence type="ECO:0000256" key="4">
    <source>
        <dbReference type="ARBA" id="ARBA00022741"/>
    </source>
</evidence>
<dbReference type="GO" id="GO:0006419">
    <property type="term" value="P:alanyl-tRNA aminoacylation"/>
    <property type="evidence" value="ECO:0007669"/>
    <property type="project" value="UniProtKB-UniRule"/>
</dbReference>
<evidence type="ECO:0000256" key="3">
    <source>
        <dbReference type="ARBA" id="ARBA00022598"/>
    </source>
</evidence>
<evidence type="ECO:0000256" key="8">
    <source>
        <dbReference type="ARBA" id="ARBA00023146"/>
    </source>
</evidence>
<feature type="domain" description="Alanyl-transfer RNA synthetases family profile" evidence="10">
    <location>
        <begin position="1"/>
        <end position="564"/>
    </location>
</feature>
<name>A0A0G0Z6Z3_UNCC2</name>
<evidence type="ECO:0000256" key="5">
    <source>
        <dbReference type="ARBA" id="ARBA00022840"/>
    </source>
</evidence>
<dbReference type="NCBIfam" id="NF002436">
    <property type="entry name" value="PRK01584.1"/>
    <property type="match status" value="1"/>
</dbReference>
<dbReference type="CDD" id="cd00673">
    <property type="entry name" value="AlaRS_core"/>
    <property type="match status" value="1"/>
</dbReference>
<dbReference type="Gene3D" id="3.30.930.10">
    <property type="entry name" value="Bira Bifunctional Protein, Domain 2"/>
    <property type="match status" value="1"/>
</dbReference>
<keyword evidence="8 9" id="KW-0030">Aminoacyl-tRNA synthetase</keyword>
<accession>A0A0G0Z6Z3</accession>
<dbReference type="GO" id="GO:0004813">
    <property type="term" value="F:alanine-tRNA ligase activity"/>
    <property type="evidence" value="ECO:0007669"/>
    <property type="project" value="UniProtKB-UniRule"/>
</dbReference>
<dbReference type="InterPro" id="IPR012947">
    <property type="entry name" value="tRNA_SAD"/>
</dbReference>
<keyword evidence="6 9" id="KW-0694">RNA-binding</keyword>
<organism evidence="11 12">
    <name type="scientific">candidate division CPR2 bacterium GW2011_GWC1_41_48</name>
    <dbReference type="NCBI Taxonomy" id="1618344"/>
    <lineage>
        <taxon>Bacteria</taxon>
        <taxon>Bacteria division CPR2</taxon>
    </lineage>
</organism>
<keyword evidence="9" id="KW-0479">Metal-binding</keyword>
<dbReference type="GO" id="GO:0008270">
    <property type="term" value="F:zinc ion binding"/>
    <property type="evidence" value="ECO:0007669"/>
    <property type="project" value="UniProtKB-UniRule"/>
</dbReference>
<protein>
    <recommendedName>
        <fullName evidence="9">Alanine--tRNA ligase</fullName>
        <ecNumber evidence="9">6.1.1.7</ecNumber>
    </recommendedName>
    <alternativeName>
        <fullName evidence="9">Alanyl-tRNA synthetase</fullName>
        <shortName evidence="9">AlaRS</shortName>
    </alternativeName>
</protein>
<keyword evidence="9" id="KW-0862">Zinc</keyword>
<evidence type="ECO:0000256" key="9">
    <source>
        <dbReference type="HAMAP-Rule" id="MF_00036"/>
    </source>
</evidence>
<dbReference type="FunFam" id="3.30.980.10:FF:000004">
    <property type="entry name" value="Alanine--tRNA ligase, cytoplasmic"/>
    <property type="match status" value="1"/>
</dbReference>
<dbReference type="SMART" id="SM00863">
    <property type="entry name" value="tRNA_SAD"/>
    <property type="match status" value="1"/>
</dbReference>
<dbReference type="InterPro" id="IPR018163">
    <property type="entry name" value="Thr/Ala-tRNA-synth_IIc_edit"/>
</dbReference>